<dbReference type="EMBL" id="LWCS01000065">
    <property type="protein sequence ID" value="OAN30212.1"/>
    <property type="molecule type" value="Genomic_DNA"/>
</dbReference>
<dbReference type="PROSITE" id="PS50995">
    <property type="entry name" value="HTH_MARR_2"/>
    <property type="match status" value="1"/>
</dbReference>
<keyword evidence="3" id="KW-0805">Transcription regulation</keyword>
<dbReference type="SUPFAM" id="SSF46785">
    <property type="entry name" value="Winged helix' DNA-binding domain"/>
    <property type="match status" value="1"/>
</dbReference>
<name>A0A178LHM3_MYCIR</name>
<dbReference type="eggNOG" id="COG1846">
    <property type="taxonomic scope" value="Bacteria"/>
</dbReference>
<organism evidence="7 8">
    <name type="scientific">Mycolicibacterium iranicum</name>
    <name type="common">Mycobacterium iranicum</name>
    <dbReference type="NCBI Taxonomy" id="912594"/>
    <lineage>
        <taxon>Bacteria</taxon>
        <taxon>Bacillati</taxon>
        <taxon>Actinomycetota</taxon>
        <taxon>Actinomycetes</taxon>
        <taxon>Mycobacteriales</taxon>
        <taxon>Mycobacteriaceae</taxon>
        <taxon>Mycolicibacterium</taxon>
    </lineage>
</organism>
<gene>
    <name evidence="7" type="ORF">A4X20_09810</name>
</gene>
<evidence type="ECO:0000256" key="3">
    <source>
        <dbReference type="ARBA" id="ARBA00023015"/>
    </source>
</evidence>
<evidence type="ECO:0000313" key="7">
    <source>
        <dbReference type="EMBL" id="OAN30212.1"/>
    </source>
</evidence>
<keyword evidence="2" id="KW-0963">Cytoplasm</keyword>
<dbReference type="STRING" id="912594.AWC12_08500"/>
<evidence type="ECO:0000313" key="8">
    <source>
        <dbReference type="Proteomes" id="UP000078396"/>
    </source>
</evidence>
<keyword evidence="4" id="KW-0238">DNA-binding</keyword>
<dbReference type="GO" id="GO:0003700">
    <property type="term" value="F:DNA-binding transcription factor activity"/>
    <property type="evidence" value="ECO:0007669"/>
    <property type="project" value="InterPro"/>
</dbReference>
<dbReference type="GO" id="GO:0005737">
    <property type="term" value="C:cytoplasm"/>
    <property type="evidence" value="ECO:0007669"/>
    <property type="project" value="UniProtKB-SubCell"/>
</dbReference>
<dbReference type="GO" id="GO:0006950">
    <property type="term" value="P:response to stress"/>
    <property type="evidence" value="ECO:0007669"/>
    <property type="project" value="TreeGrafter"/>
</dbReference>
<evidence type="ECO:0000256" key="4">
    <source>
        <dbReference type="ARBA" id="ARBA00023125"/>
    </source>
</evidence>
<evidence type="ECO:0000259" key="6">
    <source>
        <dbReference type="PROSITE" id="PS50995"/>
    </source>
</evidence>
<evidence type="ECO:0000256" key="5">
    <source>
        <dbReference type="ARBA" id="ARBA00023163"/>
    </source>
</evidence>
<dbReference type="InterPro" id="IPR000835">
    <property type="entry name" value="HTH_MarR-typ"/>
</dbReference>
<dbReference type="FunFam" id="1.10.10.10:FF:000163">
    <property type="entry name" value="MarR family transcriptional regulator"/>
    <property type="match status" value="1"/>
</dbReference>
<dbReference type="SMART" id="SM00347">
    <property type="entry name" value="HTH_MARR"/>
    <property type="match status" value="1"/>
</dbReference>
<proteinExistence type="predicted"/>
<dbReference type="Pfam" id="PF22381">
    <property type="entry name" value="Staph_reg_Sar_Rot"/>
    <property type="match status" value="1"/>
</dbReference>
<accession>A0A178LHM3</accession>
<dbReference type="PANTHER" id="PTHR33164">
    <property type="entry name" value="TRANSCRIPTIONAL REGULATOR, MARR FAMILY"/>
    <property type="match status" value="1"/>
</dbReference>
<dbReference type="InterPro" id="IPR036390">
    <property type="entry name" value="WH_DNA-bd_sf"/>
</dbReference>
<dbReference type="Gene3D" id="1.10.10.10">
    <property type="entry name" value="Winged helix-like DNA-binding domain superfamily/Winged helix DNA-binding domain"/>
    <property type="match status" value="1"/>
</dbReference>
<dbReference type="InterPro" id="IPR055166">
    <property type="entry name" value="Transc_reg_Sar_Rot_HTH"/>
</dbReference>
<protein>
    <submittedName>
        <fullName evidence="7">MarR family transcriptional regulator</fullName>
    </submittedName>
</protein>
<dbReference type="Proteomes" id="UP000078396">
    <property type="component" value="Unassembled WGS sequence"/>
</dbReference>
<comment type="subcellular location">
    <subcellularLocation>
        <location evidence="1">Cytoplasm</location>
    </subcellularLocation>
</comment>
<dbReference type="AlphaFoldDB" id="A0A178LHM3"/>
<dbReference type="RefSeq" id="WP_064284889.1">
    <property type="nucleotide sequence ID" value="NZ_LWCS01000065.1"/>
</dbReference>
<feature type="domain" description="HTH marR-type" evidence="6">
    <location>
        <begin position="7"/>
        <end position="137"/>
    </location>
</feature>
<sequence length="148" mass="16332">MPAARLDDQLCFALYTASRTVTAVYRPVLDELGITYPQYLVLLVLWEDGRCSVGHLGERLHLDSGTLSPLLKRLEAVGLVERRRSLDDERRVDVALTPAGEELEARAACVPERLLAMGEASADDLAVLRDALKTLTQQLDSLSRKDAT</sequence>
<keyword evidence="5" id="KW-0804">Transcription</keyword>
<comment type="caution">
    <text evidence="7">The sequence shown here is derived from an EMBL/GenBank/DDBJ whole genome shotgun (WGS) entry which is preliminary data.</text>
</comment>
<evidence type="ECO:0000256" key="1">
    <source>
        <dbReference type="ARBA" id="ARBA00004496"/>
    </source>
</evidence>
<reference evidence="7 8" key="1">
    <citation type="submission" date="2016-04" db="EMBL/GenBank/DDBJ databases">
        <title>Draft Genome Sequences of Staphylococcus capitis Strain H36, S. capitis Strain H65, S. cohnii Strain H62, S. hominis Strain H69, Mycobacterium iranicum Strain H39, Plantibacter sp. Strain H53, Pseudomonas oryzihabitans Strain H72, and Microbacterium sp. Strain H83, isolated from residential settings.</title>
        <authorList>
            <person name="Lymperopoulou D."/>
            <person name="Adams R.I."/>
            <person name="Lindow S."/>
            <person name="Coil D.A."/>
            <person name="Jospin G."/>
            <person name="Eisen J.A."/>
        </authorList>
    </citation>
    <scope>NUCLEOTIDE SEQUENCE [LARGE SCALE GENOMIC DNA]</scope>
    <source>
        <strain evidence="7 8">H39</strain>
    </source>
</reference>
<dbReference type="InterPro" id="IPR036388">
    <property type="entry name" value="WH-like_DNA-bd_sf"/>
</dbReference>
<dbReference type="InterPro" id="IPR039422">
    <property type="entry name" value="MarR/SlyA-like"/>
</dbReference>
<dbReference type="PANTHER" id="PTHR33164:SF5">
    <property type="entry name" value="ORGANIC HYDROPEROXIDE RESISTANCE TRANSCRIPTIONAL REGULATOR"/>
    <property type="match status" value="1"/>
</dbReference>
<dbReference type="OrthoDB" id="9806864at2"/>
<evidence type="ECO:0000256" key="2">
    <source>
        <dbReference type="ARBA" id="ARBA00022490"/>
    </source>
</evidence>
<dbReference type="GO" id="GO:0003677">
    <property type="term" value="F:DNA binding"/>
    <property type="evidence" value="ECO:0007669"/>
    <property type="project" value="UniProtKB-KW"/>
</dbReference>